<dbReference type="AlphaFoldDB" id="A0A9W6WCU6"/>
<comment type="caution">
    <text evidence="5">The sequence shown here is derived from an EMBL/GenBank/DDBJ whole genome shotgun (WGS) entry which is preliminary data.</text>
</comment>
<dbReference type="EMBL" id="BSTX01000003">
    <property type="protein sequence ID" value="GLZ80165.1"/>
    <property type="molecule type" value="Genomic_DNA"/>
</dbReference>
<name>A0A9W6WCU6_9ACTN</name>
<protein>
    <submittedName>
        <fullName evidence="5">5-amino-6-(5-phosphoribosylamino)uracil reductase</fullName>
    </submittedName>
</protein>
<gene>
    <name evidence="5" type="ORF">Afil01_49720</name>
</gene>
<evidence type="ECO:0000256" key="3">
    <source>
        <dbReference type="ARBA" id="ARBA00023002"/>
    </source>
</evidence>
<dbReference type="GO" id="GO:0009231">
    <property type="term" value="P:riboflavin biosynthetic process"/>
    <property type="evidence" value="ECO:0007669"/>
    <property type="project" value="InterPro"/>
</dbReference>
<evidence type="ECO:0000313" key="6">
    <source>
        <dbReference type="Proteomes" id="UP001165079"/>
    </source>
</evidence>
<sequence>MITRIWPAGAGAELADADIDALYAPADRSATHLRVNFVSSADGAVSVEGESAGLSSGADKRVFKILRKLCDVLLTGAGTVRREGYEDLRMDAARVAWRREHGLPEHPVMAVVSASLDLDPAAPIFTRAPVRAIVVTCGNAPEEKRKALAEHADVLVCGESTVDFALAVRALAERGLTQILCEGGPHILGELTAAGLVDELDLTLSPMLAGAGAGRITAGPHSPVRRMALAHALQSEDNLILRYVRSVTAG</sequence>
<dbReference type="PANTHER" id="PTHR38011:SF7">
    <property type="entry name" value="2,5-DIAMINO-6-RIBOSYLAMINO-4(3H)-PYRIMIDINONE 5'-PHOSPHATE REDUCTASE"/>
    <property type="match status" value="1"/>
</dbReference>
<organism evidence="5 6">
    <name type="scientific">Actinorhabdospora filicis</name>
    <dbReference type="NCBI Taxonomy" id="1785913"/>
    <lineage>
        <taxon>Bacteria</taxon>
        <taxon>Bacillati</taxon>
        <taxon>Actinomycetota</taxon>
        <taxon>Actinomycetes</taxon>
        <taxon>Micromonosporales</taxon>
        <taxon>Micromonosporaceae</taxon>
        <taxon>Actinorhabdospora</taxon>
    </lineage>
</organism>
<dbReference type="RefSeq" id="WP_285665288.1">
    <property type="nucleotide sequence ID" value="NZ_BSTX01000003.1"/>
</dbReference>
<dbReference type="InterPro" id="IPR024072">
    <property type="entry name" value="DHFR-like_dom_sf"/>
</dbReference>
<evidence type="ECO:0000259" key="4">
    <source>
        <dbReference type="Pfam" id="PF01872"/>
    </source>
</evidence>
<keyword evidence="6" id="KW-1185">Reference proteome</keyword>
<evidence type="ECO:0000256" key="1">
    <source>
        <dbReference type="ARBA" id="ARBA00005104"/>
    </source>
</evidence>
<dbReference type="SUPFAM" id="SSF53597">
    <property type="entry name" value="Dihydrofolate reductase-like"/>
    <property type="match status" value="1"/>
</dbReference>
<keyword evidence="2" id="KW-0521">NADP</keyword>
<evidence type="ECO:0000256" key="2">
    <source>
        <dbReference type="ARBA" id="ARBA00022857"/>
    </source>
</evidence>
<accession>A0A9W6WCU6</accession>
<feature type="domain" description="Bacterial bifunctional deaminase-reductase C-terminal" evidence="4">
    <location>
        <begin position="32"/>
        <end position="237"/>
    </location>
</feature>
<dbReference type="Proteomes" id="UP001165079">
    <property type="component" value="Unassembled WGS sequence"/>
</dbReference>
<dbReference type="InterPro" id="IPR002734">
    <property type="entry name" value="RibDG_C"/>
</dbReference>
<reference evidence="5" key="1">
    <citation type="submission" date="2023-03" db="EMBL/GenBank/DDBJ databases">
        <title>Actinorhabdospora filicis NBRC 111898.</title>
        <authorList>
            <person name="Ichikawa N."/>
            <person name="Sato H."/>
            <person name="Tonouchi N."/>
        </authorList>
    </citation>
    <scope>NUCLEOTIDE SEQUENCE</scope>
    <source>
        <strain evidence="5">NBRC 111898</strain>
    </source>
</reference>
<evidence type="ECO:0000313" key="5">
    <source>
        <dbReference type="EMBL" id="GLZ80165.1"/>
    </source>
</evidence>
<dbReference type="GO" id="GO:0008703">
    <property type="term" value="F:5-amino-6-(5-phosphoribosylamino)uracil reductase activity"/>
    <property type="evidence" value="ECO:0007669"/>
    <property type="project" value="InterPro"/>
</dbReference>
<dbReference type="InterPro" id="IPR050765">
    <property type="entry name" value="Riboflavin_Biosynth_HTPR"/>
</dbReference>
<keyword evidence="3" id="KW-0560">Oxidoreductase</keyword>
<proteinExistence type="predicted"/>
<dbReference type="Gene3D" id="3.40.430.10">
    <property type="entry name" value="Dihydrofolate Reductase, subunit A"/>
    <property type="match status" value="1"/>
</dbReference>
<dbReference type="PANTHER" id="PTHR38011">
    <property type="entry name" value="DIHYDROFOLATE REDUCTASE FAMILY PROTEIN (AFU_ORTHOLOGUE AFUA_8G06820)"/>
    <property type="match status" value="1"/>
</dbReference>
<comment type="pathway">
    <text evidence="1">Cofactor biosynthesis; riboflavin biosynthesis.</text>
</comment>
<dbReference type="Pfam" id="PF01872">
    <property type="entry name" value="RibD_C"/>
    <property type="match status" value="1"/>
</dbReference>